<feature type="transmembrane region" description="Helical" evidence="6">
    <location>
        <begin position="178"/>
        <end position="197"/>
    </location>
</feature>
<dbReference type="GO" id="GO:0005886">
    <property type="term" value="C:plasma membrane"/>
    <property type="evidence" value="ECO:0007669"/>
    <property type="project" value="UniProtKB-SubCell"/>
</dbReference>
<evidence type="ECO:0000313" key="7">
    <source>
        <dbReference type="EMBL" id="AGK98544.1"/>
    </source>
</evidence>
<dbReference type="PANTHER" id="PTHR42770:SF13">
    <property type="entry name" value="L-METHIONINE_BRANCHED-CHAIN AMINO ACID EXPORTER YJEH"/>
    <property type="match status" value="1"/>
</dbReference>
<evidence type="ECO:0000256" key="2">
    <source>
        <dbReference type="ARBA" id="ARBA00022475"/>
    </source>
</evidence>
<feature type="transmembrane region" description="Helical" evidence="6">
    <location>
        <begin position="248"/>
        <end position="277"/>
    </location>
</feature>
<proteinExistence type="predicted"/>
<reference evidence="7 8" key="1">
    <citation type="submission" date="2012-01" db="EMBL/GenBank/DDBJ databases">
        <title>Complete sequence of chromosome of Clostridium pasteurianum BC1.</title>
        <authorList>
            <consortium name="US DOE Joint Genome Institute"/>
            <person name="Lucas S."/>
            <person name="Han J."/>
            <person name="Lapidus A."/>
            <person name="Cheng J.-F."/>
            <person name="Goodwin L."/>
            <person name="Pitluck S."/>
            <person name="Peters L."/>
            <person name="Mikhailova N."/>
            <person name="Teshima H."/>
            <person name="Detter J.C."/>
            <person name="Han C."/>
            <person name="Tapia R."/>
            <person name="Land M."/>
            <person name="Hauser L."/>
            <person name="Kyrpides N."/>
            <person name="Ivanova N."/>
            <person name="Pagani I."/>
            <person name="Dunn J."/>
            <person name="Taghavi S."/>
            <person name="Francis A."/>
            <person name="van der Lelie D."/>
            <person name="Woyke T."/>
        </authorList>
    </citation>
    <scope>NUCLEOTIDE SEQUENCE [LARGE SCALE GENOMIC DNA]</scope>
    <source>
        <strain evidence="7 8">BC1</strain>
    </source>
</reference>
<dbReference type="InterPro" id="IPR050367">
    <property type="entry name" value="APC_superfamily"/>
</dbReference>
<evidence type="ECO:0000256" key="1">
    <source>
        <dbReference type="ARBA" id="ARBA00004651"/>
    </source>
</evidence>
<dbReference type="KEGG" id="cpas:Clopa_3770"/>
<dbReference type="PIRSF" id="PIRSF006060">
    <property type="entry name" value="AA_transporter"/>
    <property type="match status" value="1"/>
</dbReference>
<keyword evidence="2" id="KW-1003">Cell membrane</keyword>
<feature type="transmembrane region" description="Helical" evidence="6">
    <location>
        <begin position="217"/>
        <end position="236"/>
    </location>
</feature>
<dbReference type="GO" id="GO:0022857">
    <property type="term" value="F:transmembrane transporter activity"/>
    <property type="evidence" value="ECO:0007669"/>
    <property type="project" value="InterPro"/>
</dbReference>
<keyword evidence="8" id="KW-1185">Reference proteome</keyword>
<name>R4KDG1_CLOPA</name>
<feature type="transmembrane region" description="Helical" evidence="6">
    <location>
        <begin position="89"/>
        <end position="108"/>
    </location>
</feature>
<feature type="transmembrane region" description="Helical" evidence="6">
    <location>
        <begin position="145"/>
        <end position="166"/>
    </location>
</feature>
<comment type="subcellular location">
    <subcellularLocation>
        <location evidence="1">Cell membrane</location>
        <topology evidence="1">Multi-pass membrane protein</topology>
    </subcellularLocation>
</comment>
<evidence type="ECO:0000256" key="4">
    <source>
        <dbReference type="ARBA" id="ARBA00022989"/>
    </source>
</evidence>
<protein>
    <submittedName>
        <fullName evidence="7">Gamma-aminobutyrate permease-like transporter</fullName>
    </submittedName>
</protein>
<feature type="transmembrane region" description="Helical" evidence="6">
    <location>
        <begin position="120"/>
        <end position="139"/>
    </location>
</feature>
<feature type="transmembrane region" description="Helical" evidence="6">
    <location>
        <begin position="308"/>
        <end position="327"/>
    </location>
</feature>
<evidence type="ECO:0000256" key="5">
    <source>
        <dbReference type="ARBA" id="ARBA00023136"/>
    </source>
</evidence>
<evidence type="ECO:0000256" key="6">
    <source>
        <dbReference type="SAM" id="Phobius"/>
    </source>
</evidence>
<feature type="transmembrane region" description="Helical" evidence="6">
    <location>
        <begin position="6"/>
        <end position="28"/>
    </location>
</feature>
<evidence type="ECO:0000313" key="8">
    <source>
        <dbReference type="Proteomes" id="UP000013523"/>
    </source>
</evidence>
<sequence>MNNKNIGVITLCGLIIGPVLGSGIVLLPPLAYKMIGEWSILAWIFIMLLGVVFAYVFIFLSLESPGNEGVAIAVGNTLGNFWREVTSNFLSTAVCFGPTAILITAAEFLKNFSLFSNMNVMILAFGLEIVCVSILAFGVKTLARLTLILTGFTAVLLTLGSVYTLIFSSNIHFSGKQFSFSSFTHTLLLLFWAIIGWEVVGNYIEDIKDPKKTLKKAMTISIIVIIFLYIIVALSLQNISSKEYTIVAIITPLFGSFAAPLISVIASCLCICTYLMIVGGVSRMNASRSIKNKLPSFLAHLNKSGSPINVIMTYFTIHCFILLLAYLKILNLDEILTSANVFFLSNALIGLFTGFKLLKNVKLRIAIIILIASFMFLLFRASIWSLALLIMIFILTLYYRRVSA</sequence>
<dbReference type="EMBL" id="CP003261">
    <property type="protein sequence ID" value="AGK98544.1"/>
    <property type="molecule type" value="Genomic_DNA"/>
</dbReference>
<dbReference type="PANTHER" id="PTHR42770">
    <property type="entry name" value="AMINO ACID TRANSPORTER-RELATED"/>
    <property type="match status" value="1"/>
</dbReference>
<dbReference type="Gene3D" id="1.20.1740.10">
    <property type="entry name" value="Amino acid/polyamine transporter I"/>
    <property type="match status" value="1"/>
</dbReference>
<feature type="transmembrane region" description="Helical" evidence="6">
    <location>
        <begin position="40"/>
        <end position="60"/>
    </location>
</feature>
<accession>R4KDG1</accession>
<dbReference type="AlphaFoldDB" id="R4KDG1"/>
<dbReference type="RefSeq" id="WP_015616826.1">
    <property type="nucleotide sequence ID" value="NC_021182.1"/>
</dbReference>
<organism evidence="7 8">
    <name type="scientific">Clostridium pasteurianum BC1</name>
    <dbReference type="NCBI Taxonomy" id="86416"/>
    <lineage>
        <taxon>Bacteria</taxon>
        <taxon>Bacillati</taxon>
        <taxon>Bacillota</taxon>
        <taxon>Clostridia</taxon>
        <taxon>Eubacteriales</taxon>
        <taxon>Clostridiaceae</taxon>
        <taxon>Clostridium</taxon>
    </lineage>
</organism>
<keyword evidence="5 6" id="KW-0472">Membrane</keyword>
<dbReference type="HOGENOM" id="CLU_007946_18_0_9"/>
<dbReference type="STRING" id="86416.Clopa_3770"/>
<keyword evidence="3 6" id="KW-0812">Transmembrane</keyword>
<keyword evidence="4 6" id="KW-1133">Transmembrane helix</keyword>
<feature type="transmembrane region" description="Helical" evidence="6">
    <location>
        <begin position="365"/>
        <end position="398"/>
    </location>
</feature>
<evidence type="ECO:0000256" key="3">
    <source>
        <dbReference type="ARBA" id="ARBA00022692"/>
    </source>
</evidence>
<feature type="transmembrane region" description="Helical" evidence="6">
    <location>
        <begin position="339"/>
        <end position="359"/>
    </location>
</feature>
<dbReference type="InterPro" id="IPR002293">
    <property type="entry name" value="AA/rel_permease1"/>
</dbReference>
<dbReference type="Proteomes" id="UP000013523">
    <property type="component" value="Chromosome"/>
</dbReference>
<dbReference type="PATRIC" id="fig|86416.3.peg.3767"/>
<dbReference type="eggNOG" id="COG0531">
    <property type="taxonomic scope" value="Bacteria"/>
</dbReference>
<gene>
    <name evidence="7" type="ORF">Clopa_3770</name>
</gene>
<dbReference type="OrthoDB" id="178667at2"/>
<dbReference type="Pfam" id="PF13520">
    <property type="entry name" value="AA_permease_2"/>
    <property type="match status" value="1"/>
</dbReference>